<feature type="compositionally biased region" description="Basic and acidic residues" evidence="1">
    <location>
        <begin position="13"/>
        <end position="43"/>
    </location>
</feature>
<keyword evidence="3" id="KW-1185">Reference proteome</keyword>
<organism evidence="2 3">
    <name type="scientific">Rhamnella rubrinervis</name>
    <dbReference type="NCBI Taxonomy" id="2594499"/>
    <lineage>
        <taxon>Eukaryota</taxon>
        <taxon>Viridiplantae</taxon>
        <taxon>Streptophyta</taxon>
        <taxon>Embryophyta</taxon>
        <taxon>Tracheophyta</taxon>
        <taxon>Spermatophyta</taxon>
        <taxon>Magnoliopsida</taxon>
        <taxon>eudicotyledons</taxon>
        <taxon>Gunneridae</taxon>
        <taxon>Pentapetalae</taxon>
        <taxon>rosids</taxon>
        <taxon>fabids</taxon>
        <taxon>Rosales</taxon>
        <taxon>Rhamnaceae</taxon>
        <taxon>rhamnoid group</taxon>
        <taxon>Rhamneae</taxon>
        <taxon>Rhamnella</taxon>
    </lineage>
</organism>
<gene>
    <name evidence="2" type="ORF">FNV43_RR10419</name>
</gene>
<dbReference type="OrthoDB" id="1432379at2759"/>
<evidence type="ECO:0000313" key="2">
    <source>
        <dbReference type="EMBL" id="KAF3449688.1"/>
    </source>
</evidence>
<evidence type="ECO:0000313" key="3">
    <source>
        <dbReference type="Proteomes" id="UP000796880"/>
    </source>
</evidence>
<proteinExistence type="predicted"/>
<dbReference type="Proteomes" id="UP000796880">
    <property type="component" value="Unassembled WGS sequence"/>
</dbReference>
<evidence type="ECO:0000256" key="1">
    <source>
        <dbReference type="SAM" id="MobiDB-lite"/>
    </source>
</evidence>
<comment type="caution">
    <text evidence="2">The sequence shown here is derived from an EMBL/GenBank/DDBJ whole genome shotgun (WGS) entry which is preliminary data.</text>
</comment>
<reference evidence="2" key="1">
    <citation type="submission" date="2020-03" db="EMBL/GenBank/DDBJ databases">
        <title>A high-quality chromosome-level genome assembly of a woody plant with both climbing and erect habits, Rhamnella rubrinervis.</title>
        <authorList>
            <person name="Lu Z."/>
            <person name="Yang Y."/>
            <person name="Zhu X."/>
            <person name="Sun Y."/>
        </authorList>
    </citation>
    <scope>NUCLEOTIDE SEQUENCE</scope>
    <source>
        <strain evidence="2">BYM</strain>
        <tissue evidence="2">Leaf</tissue>
    </source>
</reference>
<feature type="region of interest" description="Disordered" evidence="1">
    <location>
        <begin position="1"/>
        <end position="50"/>
    </location>
</feature>
<sequence>MSVIPNIFTRLSNSRDRDVSDKPTSKHRRLNLESKIDNKKTLEQDATTQKNDEEIVIKDIEIDGSYEPQEENEEKSIEAPMSEEKDEDNLMEEPLIKKNEKEVKFVKLTQGKVYLVEYERKFEELSHYALYLIDIEDSKARRFKAGLRPDLYRAIVVL</sequence>
<feature type="compositionally biased region" description="Acidic residues" evidence="1">
    <location>
        <begin position="63"/>
        <end position="73"/>
    </location>
</feature>
<feature type="region of interest" description="Disordered" evidence="1">
    <location>
        <begin position="63"/>
        <end position="89"/>
    </location>
</feature>
<dbReference type="EMBL" id="VOIH02000004">
    <property type="protein sequence ID" value="KAF3449688.1"/>
    <property type="molecule type" value="Genomic_DNA"/>
</dbReference>
<accession>A0A8K0HCM2</accession>
<protein>
    <submittedName>
        <fullName evidence="2">Uncharacterized protein</fullName>
    </submittedName>
</protein>
<dbReference type="AlphaFoldDB" id="A0A8K0HCM2"/>
<name>A0A8K0HCM2_9ROSA</name>